<dbReference type="InterPro" id="IPR001461">
    <property type="entry name" value="Aspartic_peptidase_A1"/>
</dbReference>
<evidence type="ECO:0000256" key="1">
    <source>
        <dbReference type="ARBA" id="ARBA00007447"/>
    </source>
</evidence>
<evidence type="ECO:0000256" key="5">
    <source>
        <dbReference type="ARBA" id="ARBA00022801"/>
    </source>
</evidence>
<evidence type="ECO:0000259" key="9">
    <source>
        <dbReference type="PROSITE" id="PS51767"/>
    </source>
</evidence>
<dbReference type="Gramene" id="KZN02593">
    <property type="protein sequence ID" value="KZN02593"/>
    <property type="gene ID" value="DCAR_011347"/>
</dbReference>
<evidence type="ECO:0000256" key="2">
    <source>
        <dbReference type="ARBA" id="ARBA00022670"/>
    </source>
</evidence>
<dbReference type="Pfam" id="PF14543">
    <property type="entry name" value="TAXi_N"/>
    <property type="match status" value="1"/>
</dbReference>
<keyword evidence="5" id="KW-0378">Hydrolase</keyword>
<dbReference type="PROSITE" id="PS00141">
    <property type="entry name" value="ASP_PROTEASE"/>
    <property type="match status" value="1"/>
</dbReference>
<dbReference type="EMBL" id="LNRQ01000003">
    <property type="protein sequence ID" value="KZN02593.1"/>
    <property type="molecule type" value="Genomic_DNA"/>
</dbReference>
<feature type="domain" description="Peptidase A1" evidence="9">
    <location>
        <begin position="148"/>
        <end position="482"/>
    </location>
</feature>
<dbReference type="Pfam" id="PF14541">
    <property type="entry name" value="TAXi_C"/>
    <property type="match status" value="1"/>
</dbReference>
<dbReference type="Proteomes" id="UP000077755">
    <property type="component" value="Chromosome 3"/>
</dbReference>
<keyword evidence="4" id="KW-0064">Aspartyl protease</keyword>
<evidence type="ECO:0000256" key="6">
    <source>
        <dbReference type="ARBA" id="ARBA00023125"/>
    </source>
</evidence>
<feature type="active site" evidence="7">
    <location>
        <position position="166"/>
    </location>
</feature>
<evidence type="ECO:0000256" key="8">
    <source>
        <dbReference type="SAM" id="SignalP"/>
    </source>
</evidence>
<dbReference type="InterPro" id="IPR001969">
    <property type="entry name" value="Aspartic_peptidase_AS"/>
</dbReference>
<dbReference type="InterPro" id="IPR033121">
    <property type="entry name" value="PEPTIDASE_A1"/>
</dbReference>
<dbReference type="GO" id="GO:0004190">
    <property type="term" value="F:aspartic-type endopeptidase activity"/>
    <property type="evidence" value="ECO:0007669"/>
    <property type="project" value="UniProtKB-KW"/>
</dbReference>
<proteinExistence type="inferred from homology"/>
<comment type="similarity">
    <text evidence="1">Belongs to the peptidase A1 family.</text>
</comment>
<feature type="signal peptide" evidence="8">
    <location>
        <begin position="1"/>
        <end position="23"/>
    </location>
</feature>
<dbReference type="Gene3D" id="2.40.70.10">
    <property type="entry name" value="Acid Proteases"/>
    <property type="match status" value="2"/>
</dbReference>
<dbReference type="InterPro" id="IPR033873">
    <property type="entry name" value="CND41-like"/>
</dbReference>
<reference evidence="10" key="1">
    <citation type="journal article" date="2016" name="Nat. Genet.">
        <title>A high-quality carrot genome assembly provides new insights into carotenoid accumulation and asterid genome evolution.</title>
        <authorList>
            <person name="Iorizzo M."/>
            <person name="Ellison S."/>
            <person name="Senalik D."/>
            <person name="Zeng P."/>
            <person name="Satapoomin P."/>
            <person name="Huang J."/>
            <person name="Bowman M."/>
            <person name="Iovene M."/>
            <person name="Sanseverino W."/>
            <person name="Cavagnaro P."/>
            <person name="Yildiz M."/>
            <person name="Macko-Podgorni A."/>
            <person name="Moranska E."/>
            <person name="Grzebelus E."/>
            <person name="Grzebelus D."/>
            <person name="Ashrafi H."/>
            <person name="Zheng Z."/>
            <person name="Cheng S."/>
            <person name="Spooner D."/>
            <person name="Van Deynze A."/>
            <person name="Simon P."/>
        </authorList>
    </citation>
    <scope>NUCLEOTIDE SEQUENCE [LARGE SCALE GENOMIC DNA]</scope>
    <source>
        <tissue evidence="10">Leaf</tissue>
    </source>
</reference>
<dbReference type="GO" id="GO:0006508">
    <property type="term" value="P:proteolysis"/>
    <property type="evidence" value="ECO:0007669"/>
    <property type="project" value="UniProtKB-KW"/>
</dbReference>
<dbReference type="AlphaFoldDB" id="A0A162AKU9"/>
<dbReference type="InterPro" id="IPR032861">
    <property type="entry name" value="TAXi_N"/>
</dbReference>
<organism evidence="10">
    <name type="scientific">Daucus carota subsp. sativus</name>
    <name type="common">Carrot</name>
    <dbReference type="NCBI Taxonomy" id="79200"/>
    <lineage>
        <taxon>Eukaryota</taxon>
        <taxon>Viridiplantae</taxon>
        <taxon>Streptophyta</taxon>
        <taxon>Embryophyta</taxon>
        <taxon>Tracheophyta</taxon>
        <taxon>Spermatophyta</taxon>
        <taxon>Magnoliopsida</taxon>
        <taxon>eudicotyledons</taxon>
        <taxon>Gunneridae</taxon>
        <taxon>Pentapetalae</taxon>
        <taxon>asterids</taxon>
        <taxon>campanulids</taxon>
        <taxon>Apiales</taxon>
        <taxon>Apiaceae</taxon>
        <taxon>Apioideae</taxon>
        <taxon>Scandiceae</taxon>
        <taxon>Daucinae</taxon>
        <taxon>Daucus</taxon>
        <taxon>Daucus sect. Daucus</taxon>
    </lineage>
</organism>
<accession>A0A162AKU9</accession>
<keyword evidence="3 8" id="KW-0732">Signal</keyword>
<dbReference type="InterPro" id="IPR032799">
    <property type="entry name" value="TAXi_C"/>
</dbReference>
<dbReference type="CDD" id="cd05472">
    <property type="entry name" value="cnd41_like"/>
    <property type="match status" value="1"/>
</dbReference>
<dbReference type="OMA" id="LTCDAQQ"/>
<keyword evidence="2" id="KW-0645">Protease</keyword>
<protein>
    <recommendedName>
        <fullName evidence="9">Peptidase A1 domain-containing protein</fullName>
    </recommendedName>
</protein>
<name>A0A162AKU9_DAUCS</name>
<keyword evidence="12" id="KW-1185">Reference proteome</keyword>
<dbReference type="STRING" id="79200.A0A162AKU9"/>
<evidence type="ECO:0000313" key="10">
    <source>
        <dbReference type="EMBL" id="KZN02593.1"/>
    </source>
</evidence>
<feature type="chain" id="PRO_5007831737" description="Peptidase A1 domain-containing protein" evidence="8">
    <location>
        <begin position="24"/>
        <end position="486"/>
    </location>
</feature>
<dbReference type="SUPFAM" id="SSF50630">
    <property type="entry name" value="Acid proteases"/>
    <property type="match status" value="1"/>
</dbReference>
<dbReference type="FunFam" id="2.40.70.10:FF:000016">
    <property type="entry name" value="Probable aspartic protease At2g35615"/>
    <property type="match status" value="1"/>
</dbReference>
<dbReference type="PANTHER" id="PTHR13683:SF274">
    <property type="entry name" value="PROTEIN ASPARTIC PROTEASE IN GUARD CELL 1"/>
    <property type="match status" value="1"/>
</dbReference>
<dbReference type="PROSITE" id="PS51767">
    <property type="entry name" value="PEPTIDASE_A1"/>
    <property type="match status" value="1"/>
</dbReference>
<dbReference type="InterPro" id="IPR021109">
    <property type="entry name" value="Peptidase_aspartic_dom_sf"/>
</dbReference>
<dbReference type="EMBL" id="CP093345">
    <property type="protein sequence ID" value="WOG93552.1"/>
    <property type="molecule type" value="Genomic_DNA"/>
</dbReference>
<evidence type="ECO:0000256" key="7">
    <source>
        <dbReference type="PIRSR" id="PIRSR601461-1"/>
    </source>
</evidence>
<evidence type="ECO:0000256" key="4">
    <source>
        <dbReference type="ARBA" id="ARBA00022750"/>
    </source>
</evidence>
<evidence type="ECO:0000256" key="3">
    <source>
        <dbReference type="ARBA" id="ARBA00022729"/>
    </source>
</evidence>
<evidence type="ECO:0000313" key="12">
    <source>
        <dbReference type="Proteomes" id="UP000077755"/>
    </source>
</evidence>
<keyword evidence="6" id="KW-0238">DNA-binding</keyword>
<sequence length="486" mass="51699">MENASTVWLSLFTLSLLFSPISSSRSLGKTTVFDVSASSRLAKHALTQNPQSLEQQTQTTAAVASGEVYSVSLHSRTSLRKHTHKTYDSLTLSRLARDSARVSFINSKLDFQLSNLTRSDLKPVQTDIRPEDLQSPVTSGISQGSGEYFARLGVGTPAKQYYMVLDTGSDINWIQCQPCEDCYQQSDPIFNPTDSNSYSKLSCTSTQCSALQVSTCSRAGDSCLYQVSYGDGSYTVGNFATETVSFGRSGSVPHVAIGCGHDNEGLFVGAAGLLGLGAGELSLPSQVKATSFSYCLPDRDSASSSTIDFNSAMPADSVTSPLLRNPKVDTFFYVGMTGLSVGGELLSLPPSIFEINESGRGGVIADSGTAVTRLPSQAYTSLRDSFKQGTQHLPLSTGFALFDTCYDLSSMTRISVPTVAFHFAGGKTLQLPAKNYLIPVEAGGKYCLAFAPTAGSLTIIGNVQQQGTRVSYDIANSKVGFSAGKC</sequence>
<reference evidence="11" key="2">
    <citation type="submission" date="2022-03" db="EMBL/GenBank/DDBJ databases">
        <title>Draft title - Genomic analysis of global carrot germplasm unveils the trajectory of domestication and the origin of high carotenoid orange carrot.</title>
        <authorList>
            <person name="Iorizzo M."/>
            <person name="Ellison S."/>
            <person name="Senalik D."/>
            <person name="Macko-Podgorni A."/>
            <person name="Grzebelus D."/>
            <person name="Bostan H."/>
            <person name="Rolling W."/>
            <person name="Curaba J."/>
            <person name="Simon P."/>
        </authorList>
    </citation>
    <scope>NUCLEOTIDE SEQUENCE</scope>
    <source>
        <tissue evidence="11">Leaf</tissue>
    </source>
</reference>
<dbReference type="GO" id="GO:0003677">
    <property type="term" value="F:DNA binding"/>
    <property type="evidence" value="ECO:0007669"/>
    <property type="project" value="UniProtKB-KW"/>
</dbReference>
<evidence type="ECO:0000313" key="11">
    <source>
        <dbReference type="EMBL" id="WOG93552.1"/>
    </source>
</evidence>
<dbReference type="PANTHER" id="PTHR13683">
    <property type="entry name" value="ASPARTYL PROTEASES"/>
    <property type="match status" value="1"/>
</dbReference>
<feature type="active site" evidence="7">
    <location>
        <position position="366"/>
    </location>
</feature>
<dbReference type="FunFam" id="2.40.70.10:FF:000010">
    <property type="entry name" value="Aspartyl protease family protein 2"/>
    <property type="match status" value="1"/>
</dbReference>
<gene>
    <name evidence="10" type="ORF">DCAR_011347</name>
    <name evidence="11" type="ORF">DCAR_0312838</name>
</gene>